<dbReference type="Pfam" id="PF12796">
    <property type="entry name" value="Ank_2"/>
    <property type="match status" value="2"/>
</dbReference>
<evidence type="ECO:0000313" key="9">
    <source>
        <dbReference type="EMBL" id="KAB1226730.1"/>
    </source>
</evidence>
<dbReference type="Proteomes" id="UP000516437">
    <property type="component" value="Chromosome 1"/>
</dbReference>
<comment type="subcellular location">
    <subcellularLocation>
        <location evidence="1">Membrane</location>
        <topology evidence="1">Multi-pass membrane protein</topology>
    </subcellularLocation>
</comment>
<dbReference type="OrthoDB" id="1847170at2759"/>
<dbReference type="InterPro" id="IPR026961">
    <property type="entry name" value="PGG_dom"/>
</dbReference>
<feature type="repeat" description="ANK" evidence="7">
    <location>
        <begin position="258"/>
        <end position="280"/>
    </location>
</feature>
<dbReference type="GO" id="GO:0005886">
    <property type="term" value="C:plasma membrane"/>
    <property type="evidence" value="ECO:0007669"/>
    <property type="project" value="TreeGrafter"/>
</dbReference>
<dbReference type="InterPro" id="IPR036770">
    <property type="entry name" value="Ankyrin_rpt-contain_sf"/>
</dbReference>
<dbReference type="Pfam" id="PF13962">
    <property type="entry name" value="PGG"/>
    <property type="match status" value="1"/>
</dbReference>
<reference evidence="9 10" key="1">
    <citation type="journal article" date="2019" name="Plant Biotechnol. J.">
        <title>The red bayberry genome and genetic basis of sex determination.</title>
        <authorList>
            <person name="Jia H.M."/>
            <person name="Jia H.J."/>
            <person name="Cai Q.L."/>
            <person name="Wang Y."/>
            <person name="Zhao H.B."/>
            <person name="Yang W.F."/>
            <person name="Wang G.Y."/>
            <person name="Li Y.H."/>
            <person name="Zhan D.L."/>
            <person name="Shen Y.T."/>
            <person name="Niu Q.F."/>
            <person name="Chang L."/>
            <person name="Qiu J."/>
            <person name="Zhao L."/>
            <person name="Xie H.B."/>
            <person name="Fu W.Y."/>
            <person name="Jin J."/>
            <person name="Li X.W."/>
            <person name="Jiao Y."/>
            <person name="Zhou C.C."/>
            <person name="Tu T."/>
            <person name="Chai C.Y."/>
            <person name="Gao J.L."/>
            <person name="Fan L.J."/>
            <person name="van de Weg E."/>
            <person name="Wang J.Y."/>
            <person name="Gao Z.S."/>
        </authorList>
    </citation>
    <scope>NUCLEOTIDE SEQUENCE [LARGE SCALE GENOMIC DNA]</scope>
    <source>
        <tissue evidence="9">Leaves</tissue>
    </source>
</reference>
<feature type="domain" description="PGG" evidence="8">
    <location>
        <begin position="413"/>
        <end position="457"/>
    </location>
</feature>
<accession>A0A6A1WVJ1</accession>
<evidence type="ECO:0000313" key="10">
    <source>
        <dbReference type="Proteomes" id="UP000516437"/>
    </source>
</evidence>
<evidence type="ECO:0000256" key="2">
    <source>
        <dbReference type="ARBA" id="ARBA00022692"/>
    </source>
</evidence>
<dbReference type="EMBL" id="RXIC02000019">
    <property type="protein sequence ID" value="KAB1226730.1"/>
    <property type="molecule type" value="Genomic_DNA"/>
</dbReference>
<dbReference type="SUPFAM" id="SSF48403">
    <property type="entry name" value="Ankyrin repeat"/>
    <property type="match status" value="1"/>
</dbReference>
<evidence type="ECO:0000256" key="3">
    <source>
        <dbReference type="ARBA" id="ARBA00022737"/>
    </source>
</evidence>
<dbReference type="Pfam" id="PF00023">
    <property type="entry name" value="Ank"/>
    <property type="match status" value="1"/>
</dbReference>
<keyword evidence="10" id="KW-1185">Reference proteome</keyword>
<evidence type="ECO:0000256" key="5">
    <source>
        <dbReference type="ARBA" id="ARBA00023043"/>
    </source>
</evidence>
<organism evidence="9 10">
    <name type="scientific">Morella rubra</name>
    <name type="common">Chinese bayberry</name>
    <dbReference type="NCBI Taxonomy" id="262757"/>
    <lineage>
        <taxon>Eukaryota</taxon>
        <taxon>Viridiplantae</taxon>
        <taxon>Streptophyta</taxon>
        <taxon>Embryophyta</taxon>
        <taxon>Tracheophyta</taxon>
        <taxon>Spermatophyta</taxon>
        <taxon>Magnoliopsida</taxon>
        <taxon>eudicotyledons</taxon>
        <taxon>Gunneridae</taxon>
        <taxon>Pentapetalae</taxon>
        <taxon>rosids</taxon>
        <taxon>fabids</taxon>
        <taxon>Fagales</taxon>
        <taxon>Myricaceae</taxon>
        <taxon>Morella</taxon>
    </lineage>
</organism>
<keyword evidence="3" id="KW-0677">Repeat</keyword>
<feature type="repeat" description="ANK" evidence="7">
    <location>
        <begin position="188"/>
        <end position="220"/>
    </location>
</feature>
<dbReference type="AlphaFoldDB" id="A0A6A1WVJ1"/>
<dbReference type="PANTHER" id="PTHR24186:SF36">
    <property type="entry name" value="SERINE_THREONINE-PROTEIN PHOSPHATASE 6 REGULATORY ANKYRIN REPEAT SUBUNIT A-LIKE"/>
    <property type="match status" value="1"/>
</dbReference>
<evidence type="ECO:0000259" key="8">
    <source>
        <dbReference type="Pfam" id="PF13962"/>
    </source>
</evidence>
<evidence type="ECO:0000256" key="7">
    <source>
        <dbReference type="PROSITE-ProRule" id="PRU00023"/>
    </source>
</evidence>
<dbReference type="PANTHER" id="PTHR24186">
    <property type="entry name" value="PROTEIN PHOSPHATASE 1 REGULATORY SUBUNIT"/>
    <property type="match status" value="1"/>
</dbReference>
<keyword evidence="2" id="KW-0812">Transmembrane</keyword>
<gene>
    <name evidence="9" type="ORF">CJ030_MR1G007957</name>
</gene>
<protein>
    <recommendedName>
        <fullName evidence="8">PGG domain-containing protein</fullName>
    </recommendedName>
</protein>
<dbReference type="SMART" id="SM00248">
    <property type="entry name" value="ANK"/>
    <property type="match status" value="7"/>
</dbReference>
<keyword evidence="5 7" id="KW-0040">ANK repeat</keyword>
<dbReference type="InterPro" id="IPR002110">
    <property type="entry name" value="Ankyrin_rpt"/>
</dbReference>
<sequence>MDPILYNAALKVDIKVFKNIEQLLSSLLTPSGNTVLHIYITSLDKNSKSMTKFVKELLTMCPSLLWKTNANDETLLYLGARYGRIIITKFLIEQANTLSDQDLESGTDLRMKMLRMMDKEKNTALHEAGRFGYLKVVKLLIHEDPGLSQFANEYGETPLYMAVARKFSHVASEIIQSTRELQVCGGPLGRTALHAATVRANTGIIKKLLKRFGDLTKHADQNGWTPLHLAAMERWGNLDVAKLLLEYDRDVAYMKDAKGKTPLHLAAYKSKASVMKLILSSCPDCCELVDESGWNVLHFIIKSPLHDKRERKIEAVLTNPLVTKLLNEKDIDGNTPLHHQSYTEDIEENLMDHRRVDKMALNKEKLTTYDIALSSARLPDAKTLDEAREYRKSLEHQVYITNKKKEKENQKKEELVKTTGVHLVVATLITPVTFAAGITLPGGFEGGNDQHPGSAVLR</sequence>
<dbReference type="PROSITE" id="PS50297">
    <property type="entry name" value="ANK_REP_REGION"/>
    <property type="match status" value="2"/>
</dbReference>
<comment type="caution">
    <text evidence="9">The sequence shown here is derived from an EMBL/GenBank/DDBJ whole genome shotgun (WGS) entry which is preliminary data.</text>
</comment>
<name>A0A6A1WVJ1_9ROSI</name>
<evidence type="ECO:0000256" key="1">
    <source>
        <dbReference type="ARBA" id="ARBA00004141"/>
    </source>
</evidence>
<dbReference type="Gene3D" id="1.25.40.20">
    <property type="entry name" value="Ankyrin repeat-containing domain"/>
    <property type="match status" value="3"/>
</dbReference>
<feature type="repeat" description="ANK" evidence="7">
    <location>
        <begin position="222"/>
        <end position="256"/>
    </location>
</feature>
<dbReference type="PROSITE" id="PS50088">
    <property type="entry name" value="ANK_REPEAT"/>
    <property type="match status" value="3"/>
</dbReference>
<proteinExistence type="predicted"/>
<keyword evidence="4" id="KW-1133">Transmembrane helix</keyword>
<evidence type="ECO:0000256" key="6">
    <source>
        <dbReference type="ARBA" id="ARBA00023136"/>
    </source>
</evidence>
<evidence type="ECO:0000256" key="4">
    <source>
        <dbReference type="ARBA" id="ARBA00022989"/>
    </source>
</evidence>
<keyword evidence="6" id="KW-0472">Membrane</keyword>